<dbReference type="Gene3D" id="2.130.10.10">
    <property type="entry name" value="YVTN repeat-like/Quinoprotein amine dehydrogenase"/>
    <property type="match status" value="1"/>
</dbReference>
<organism evidence="2 3">
    <name type="scientific">Actinocorallia longicatena</name>
    <dbReference type="NCBI Taxonomy" id="111803"/>
    <lineage>
        <taxon>Bacteria</taxon>
        <taxon>Bacillati</taxon>
        <taxon>Actinomycetota</taxon>
        <taxon>Actinomycetes</taxon>
        <taxon>Streptosporangiales</taxon>
        <taxon>Thermomonosporaceae</taxon>
        <taxon>Actinocorallia</taxon>
    </lineage>
</organism>
<evidence type="ECO:0008006" key="4">
    <source>
        <dbReference type="Google" id="ProtNLM"/>
    </source>
</evidence>
<dbReference type="InterPro" id="IPR015943">
    <property type="entry name" value="WD40/YVTN_repeat-like_dom_sf"/>
</dbReference>
<comment type="caution">
    <text evidence="2">The sequence shown here is derived from an EMBL/GenBank/DDBJ whole genome shotgun (WGS) entry which is preliminary data.</text>
</comment>
<feature type="region of interest" description="Disordered" evidence="1">
    <location>
        <begin position="1"/>
        <end position="54"/>
    </location>
</feature>
<reference evidence="3" key="1">
    <citation type="journal article" date="2019" name="Int. J. Syst. Evol. Microbiol.">
        <title>The Global Catalogue of Microorganisms (GCM) 10K type strain sequencing project: providing services to taxonomists for standard genome sequencing and annotation.</title>
        <authorList>
            <consortium name="The Broad Institute Genomics Platform"/>
            <consortium name="The Broad Institute Genome Sequencing Center for Infectious Disease"/>
            <person name="Wu L."/>
            <person name="Ma J."/>
        </authorList>
    </citation>
    <scope>NUCLEOTIDE SEQUENCE [LARGE SCALE GENOMIC DNA]</scope>
    <source>
        <strain evidence="3">JCM 9377</strain>
    </source>
</reference>
<proteinExistence type="predicted"/>
<dbReference type="SUPFAM" id="SSF110296">
    <property type="entry name" value="Oligoxyloglucan reducing end-specific cellobiohydrolase"/>
    <property type="match status" value="2"/>
</dbReference>
<gene>
    <name evidence="2" type="ORF">GCM10010468_69710</name>
</gene>
<sequence length="606" mass="61399">MVAGGTAGVILTQGGGDGRNPAGVKLPGARPAAAGEETRPLSGMFPADTSAKGDGRDQELTAVATSGQTVVAVGADRDPQGGGARALFVVSTDGGHTWKASGVPGGGAVPRWVAGTEGGWLAGAADGTLWRSPDGLAWERGAEGAGKVFGPADRIIGVVSSPKGWVAIGLTPSPLPLKAVPVMWTSTDGAVWKRLSGGFPLPAADELVALTRISAGGSGITLEGIRMKHLEKTPFQRDVVWTSDNGGQSWDVMSKTENRAVTRPESAYDLIPGPAAGTISAKAGRVQDGPDLDPTLTVKDGSGQERQVSLVDIPGVIGHDLSVSALAEDKGLRIAAGSSDGRPQIWTSDGGSWSRATLPEAPERGRFTAVAAGPSGWVATGPGLLYTSPDARTWTASKTLPSRPLLAAGPGGYLIVDVSTVWRSSDLTSWTKTAFGDGTPHAITARPGGYTAAGDLSGRPVTWSSTDGTSWTAKEMPAPAGTALTHVSAANGTVVAIGDTAGRPLAFSSADAGESWNQADLPGAPAVLTVLTAGKQWFAAGTRNGEVITWTSPDGRTWQAAAHQGTGLSGPGDQTVSAAAPLDGTLTAVTVSDALTPYLWKPGEGA</sequence>
<evidence type="ECO:0000256" key="1">
    <source>
        <dbReference type="SAM" id="MobiDB-lite"/>
    </source>
</evidence>
<evidence type="ECO:0000313" key="3">
    <source>
        <dbReference type="Proteomes" id="UP001501237"/>
    </source>
</evidence>
<keyword evidence="3" id="KW-1185">Reference proteome</keyword>
<name>A0ABP6QKG8_9ACTN</name>
<dbReference type="Proteomes" id="UP001501237">
    <property type="component" value="Unassembled WGS sequence"/>
</dbReference>
<protein>
    <recommendedName>
        <fullName evidence="4">Exo-alpha-sialidase</fullName>
    </recommendedName>
</protein>
<evidence type="ECO:0000313" key="2">
    <source>
        <dbReference type="EMBL" id="GAA3235780.1"/>
    </source>
</evidence>
<accession>A0ABP6QKG8</accession>
<dbReference type="EMBL" id="BAAAUV010000029">
    <property type="protein sequence ID" value="GAA3235780.1"/>
    <property type="molecule type" value="Genomic_DNA"/>
</dbReference>